<keyword evidence="3" id="KW-1003">Cell membrane</keyword>
<keyword evidence="4" id="KW-0812">Transmembrane</keyword>
<evidence type="ECO:0000256" key="7">
    <source>
        <dbReference type="PROSITE-ProRule" id="PRU00473"/>
    </source>
</evidence>
<evidence type="ECO:0000256" key="2">
    <source>
        <dbReference type="ARBA" id="ARBA00008914"/>
    </source>
</evidence>
<keyword evidence="6 7" id="KW-0472">Membrane</keyword>
<sequence length="249" mass="27898">MARRKRRSGGSTDGGPSGNEWMNTYADTMTLLLTFFILLYSFSSVDAQKFQQVASAFQSVLSGNSGETIFDFNMKNGDVPLVGETTKMGTATGGRENELYDKVRDYVEKNKLQDSVKIKNDSKGVILELNNSILFETGQSQIKSNSIPILDKLNSLIASFPNSIIVEGHTDNVPIKNYQYDSNWELSTARAVNVLRYFVEVKNQNPARFTAAGYGEFKPIYPNDTEEHRAKNRRVNIVIVSIERETGKK</sequence>
<evidence type="ECO:0000256" key="3">
    <source>
        <dbReference type="ARBA" id="ARBA00022475"/>
    </source>
</evidence>
<dbReference type="Pfam" id="PF13677">
    <property type="entry name" value="MotB_plug"/>
    <property type="match status" value="1"/>
</dbReference>
<comment type="similarity">
    <text evidence="2">Belongs to the MotB family.</text>
</comment>
<protein>
    <submittedName>
        <fullName evidence="9">Motility protein B</fullName>
    </submittedName>
</protein>
<accession>A0A2T0B1G5</accession>
<dbReference type="RefSeq" id="WP_106064350.1">
    <property type="nucleotide sequence ID" value="NZ_PVXO01000062.1"/>
</dbReference>
<comment type="caution">
    <text evidence="9">The sequence shown here is derived from an EMBL/GenBank/DDBJ whole genome shotgun (WGS) entry which is preliminary data.</text>
</comment>
<evidence type="ECO:0000256" key="6">
    <source>
        <dbReference type="ARBA" id="ARBA00023136"/>
    </source>
</evidence>
<organism evidence="9 10">
    <name type="scientific">Clostridium liquoris</name>
    <dbReference type="NCBI Taxonomy" id="1289519"/>
    <lineage>
        <taxon>Bacteria</taxon>
        <taxon>Bacillati</taxon>
        <taxon>Bacillota</taxon>
        <taxon>Clostridia</taxon>
        <taxon>Eubacteriales</taxon>
        <taxon>Clostridiaceae</taxon>
        <taxon>Clostridium</taxon>
    </lineage>
</organism>
<dbReference type="PROSITE" id="PS51123">
    <property type="entry name" value="OMPA_2"/>
    <property type="match status" value="1"/>
</dbReference>
<dbReference type="GO" id="GO:0005886">
    <property type="term" value="C:plasma membrane"/>
    <property type="evidence" value="ECO:0007669"/>
    <property type="project" value="UniProtKB-SubCell"/>
</dbReference>
<dbReference type="CDD" id="cd07185">
    <property type="entry name" value="OmpA_C-like"/>
    <property type="match status" value="1"/>
</dbReference>
<evidence type="ECO:0000256" key="4">
    <source>
        <dbReference type="ARBA" id="ARBA00022692"/>
    </source>
</evidence>
<dbReference type="PANTHER" id="PTHR30329:SF21">
    <property type="entry name" value="LIPOPROTEIN YIAD-RELATED"/>
    <property type="match status" value="1"/>
</dbReference>
<proteinExistence type="inferred from homology"/>
<name>A0A2T0B1G5_9CLOT</name>
<comment type="subcellular location">
    <subcellularLocation>
        <location evidence="1">Cell membrane</location>
        <topology evidence="1">Single-pass membrane protein</topology>
    </subcellularLocation>
</comment>
<dbReference type="InterPro" id="IPR050330">
    <property type="entry name" value="Bact_OuterMem_StrucFunc"/>
</dbReference>
<dbReference type="InterPro" id="IPR036737">
    <property type="entry name" value="OmpA-like_sf"/>
</dbReference>
<evidence type="ECO:0000256" key="5">
    <source>
        <dbReference type="ARBA" id="ARBA00022989"/>
    </source>
</evidence>
<dbReference type="Pfam" id="PF00691">
    <property type="entry name" value="OmpA"/>
    <property type="match status" value="1"/>
</dbReference>
<reference evidence="9 10" key="1">
    <citation type="submission" date="2018-03" db="EMBL/GenBank/DDBJ databases">
        <title>Genome sequence of Clostridium liquoris DSM 100320.</title>
        <authorList>
            <person name="Poehlein A."/>
            <person name="Daniel R."/>
        </authorList>
    </citation>
    <scope>NUCLEOTIDE SEQUENCE [LARGE SCALE GENOMIC DNA]</scope>
    <source>
        <strain evidence="9 10">DSM 100320</strain>
    </source>
</reference>
<dbReference type="AlphaFoldDB" id="A0A2T0B1G5"/>
<dbReference type="SUPFAM" id="SSF103088">
    <property type="entry name" value="OmpA-like"/>
    <property type="match status" value="1"/>
</dbReference>
<dbReference type="InterPro" id="IPR025713">
    <property type="entry name" value="MotB-like_N_dom"/>
</dbReference>
<evidence type="ECO:0000313" key="9">
    <source>
        <dbReference type="EMBL" id="PRR77525.1"/>
    </source>
</evidence>
<dbReference type="InterPro" id="IPR006665">
    <property type="entry name" value="OmpA-like"/>
</dbReference>
<evidence type="ECO:0000256" key="1">
    <source>
        <dbReference type="ARBA" id="ARBA00004162"/>
    </source>
</evidence>
<dbReference type="EMBL" id="PVXO01000062">
    <property type="protein sequence ID" value="PRR77525.1"/>
    <property type="molecule type" value="Genomic_DNA"/>
</dbReference>
<dbReference type="Proteomes" id="UP000239706">
    <property type="component" value="Unassembled WGS sequence"/>
</dbReference>
<evidence type="ECO:0000259" key="8">
    <source>
        <dbReference type="PROSITE" id="PS51123"/>
    </source>
</evidence>
<evidence type="ECO:0000313" key="10">
    <source>
        <dbReference type="Proteomes" id="UP000239706"/>
    </source>
</evidence>
<dbReference type="OrthoDB" id="9815217at2"/>
<keyword evidence="5" id="KW-1133">Transmembrane helix</keyword>
<dbReference type="Gene3D" id="3.30.1330.60">
    <property type="entry name" value="OmpA-like domain"/>
    <property type="match status" value="1"/>
</dbReference>
<keyword evidence="10" id="KW-1185">Reference proteome</keyword>
<gene>
    <name evidence="9" type="primary">motB</name>
    <name evidence="9" type="ORF">CLLI_22990</name>
</gene>
<feature type="domain" description="OmpA-like" evidence="8">
    <location>
        <begin position="122"/>
        <end position="243"/>
    </location>
</feature>
<dbReference type="PANTHER" id="PTHR30329">
    <property type="entry name" value="STATOR ELEMENT OF FLAGELLAR MOTOR COMPLEX"/>
    <property type="match status" value="1"/>
</dbReference>